<proteinExistence type="predicted"/>
<evidence type="ECO:0000313" key="6">
    <source>
        <dbReference type="Proteomes" id="UP001311232"/>
    </source>
</evidence>
<feature type="domain" description="HECT" evidence="4">
    <location>
        <begin position="70"/>
        <end position="105"/>
    </location>
</feature>
<keyword evidence="2 3" id="KW-0833">Ubl conjugation pathway</keyword>
<accession>A0AAV9RS56</accession>
<comment type="caution">
    <text evidence="3">Lacks conserved residue(s) required for the propagation of feature annotation.</text>
</comment>
<keyword evidence="1" id="KW-0808">Transferase</keyword>
<dbReference type="Gene3D" id="3.90.1750.10">
    <property type="entry name" value="Hect, E3 ligase catalytic domains"/>
    <property type="match status" value="1"/>
</dbReference>
<evidence type="ECO:0000256" key="2">
    <source>
        <dbReference type="ARBA" id="ARBA00022786"/>
    </source>
</evidence>
<dbReference type="InterPro" id="IPR000569">
    <property type="entry name" value="HECT_dom"/>
</dbReference>
<dbReference type="EMBL" id="JAHHUM010001458">
    <property type="protein sequence ID" value="KAK5611871.1"/>
    <property type="molecule type" value="Genomic_DNA"/>
</dbReference>
<sequence length="279" mass="31553">MIDYRIIIVIMWSIFSRYTQLYAPIIVDDEDSRSDAGSLDIPKDAELNICRSDIWDEAVRGLKRATFSEKKDLLVKFSDDAGRFEDGIDTGGPKREFLSLLMKTLNERSIFDGPVESRNLVYNFNAIREDEYSLAGKMIAMSIVYGGPGPNFLSKDLVSYISGQSSFHSSVADVTDEEMGKVLQEIQNASSLQTFRDLMFLTALQQYPLVLTPGLCHSKKKLSAVDIENLFQPELSPDGSNHKAQENKTTSFWADYLLDCEEDARVLAIREIEELDKYL</sequence>
<dbReference type="Proteomes" id="UP001311232">
    <property type="component" value="Unassembled WGS sequence"/>
</dbReference>
<gene>
    <name evidence="5" type="ORF">CRENBAI_007919</name>
</gene>
<comment type="caution">
    <text evidence="5">The sequence shown here is derived from an EMBL/GenBank/DDBJ whole genome shotgun (WGS) entry which is preliminary data.</text>
</comment>
<organism evidence="5 6">
    <name type="scientific">Crenichthys baileyi</name>
    <name type="common">White River springfish</name>
    <dbReference type="NCBI Taxonomy" id="28760"/>
    <lineage>
        <taxon>Eukaryota</taxon>
        <taxon>Metazoa</taxon>
        <taxon>Chordata</taxon>
        <taxon>Craniata</taxon>
        <taxon>Vertebrata</taxon>
        <taxon>Euteleostomi</taxon>
        <taxon>Actinopterygii</taxon>
        <taxon>Neopterygii</taxon>
        <taxon>Teleostei</taxon>
        <taxon>Neoteleostei</taxon>
        <taxon>Acanthomorphata</taxon>
        <taxon>Ovalentaria</taxon>
        <taxon>Atherinomorphae</taxon>
        <taxon>Cyprinodontiformes</taxon>
        <taxon>Goodeidae</taxon>
        <taxon>Crenichthys</taxon>
    </lineage>
</organism>
<name>A0AAV9RS56_9TELE</name>
<evidence type="ECO:0000259" key="4">
    <source>
        <dbReference type="PROSITE" id="PS50237"/>
    </source>
</evidence>
<protein>
    <recommendedName>
        <fullName evidence="4">HECT domain-containing protein</fullName>
    </recommendedName>
</protein>
<dbReference type="SUPFAM" id="SSF56204">
    <property type="entry name" value="Hect, E3 ligase catalytic domain"/>
    <property type="match status" value="1"/>
</dbReference>
<evidence type="ECO:0000256" key="1">
    <source>
        <dbReference type="ARBA" id="ARBA00022679"/>
    </source>
</evidence>
<dbReference type="AlphaFoldDB" id="A0AAV9RS56"/>
<keyword evidence="6" id="KW-1185">Reference proteome</keyword>
<dbReference type="PROSITE" id="PS50237">
    <property type="entry name" value="HECT"/>
    <property type="match status" value="1"/>
</dbReference>
<reference evidence="5 6" key="1">
    <citation type="submission" date="2021-06" db="EMBL/GenBank/DDBJ databases">
        <authorList>
            <person name="Palmer J.M."/>
        </authorList>
    </citation>
    <scope>NUCLEOTIDE SEQUENCE [LARGE SCALE GENOMIC DNA]</scope>
    <source>
        <strain evidence="5 6">MEX-2019</strain>
        <tissue evidence="5">Muscle</tissue>
    </source>
</reference>
<dbReference type="InterPro" id="IPR035983">
    <property type="entry name" value="Hect_E3_ubiquitin_ligase"/>
</dbReference>
<dbReference type="GO" id="GO:0004842">
    <property type="term" value="F:ubiquitin-protein transferase activity"/>
    <property type="evidence" value="ECO:0007669"/>
    <property type="project" value="InterPro"/>
</dbReference>
<evidence type="ECO:0000256" key="3">
    <source>
        <dbReference type="PROSITE-ProRule" id="PRU00104"/>
    </source>
</evidence>
<evidence type="ECO:0000313" key="5">
    <source>
        <dbReference type="EMBL" id="KAK5611871.1"/>
    </source>
</evidence>